<protein>
    <submittedName>
        <fullName evidence="2">Uncharacterized protein</fullName>
    </submittedName>
</protein>
<evidence type="ECO:0000313" key="2">
    <source>
        <dbReference type="WBParaSite" id="ES5_v2.g14044.t1"/>
    </source>
</evidence>
<accession>A0AC34F9U3</accession>
<dbReference type="WBParaSite" id="ES5_v2.g14044.t1">
    <property type="protein sequence ID" value="ES5_v2.g14044.t1"/>
    <property type="gene ID" value="ES5_v2.g14044"/>
</dbReference>
<proteinExistence type="predicted"/>
<reference evidence="2" key="1">
    <citation type="submission" date="2022-11" db="UniProtKB">
        <authorList>
            <consortium name="WormBaseParasite"/>
        </authorList>
    </citation>
    <scope>IDENTIFICATION</scope>
</reference>
<name>A0AC34F9U3_9BILA</name>
<evidence type="ECO:0000313" key="1">
    <source>
        <dbReference type="Proteomes" id="UP000887579"/>
    </source>
</evidence>
<dbReference type="Proteomes" id="UP000887579">
    <property type="component" value="Unplaced"/>
</dbReference>
<sequence>MVDMEDKSNEDQMAADKERRERLEAKNQERFEALNEEANNGATSFKKNLYIIEFLTLQILFIFVSGFVF</sequence>
<organism evidence="1 2">
    <name type="scientific">Panagrolaimus sp. ES5</name>
    <dbReference type="NCBI Taxonomy" id="591445"/>
    <lineage>
        <taxon>Eukaryota</taxon>
        <taxon>Metazoa</taxon>
        <taxon>Ecdysozoa</taxon>
        <taxon>Nematoda</taxon>
        <taxon>Chromadorea</taxon>
        <taxon>Rhabditida</taxon>
        <taxon>Tylenchina</taxon>
        <taxon>Panagrolaimomorpha</taxon>
        <taxon>Panagrolaimoidea</taxon>
        <taxon>Panagrolaimidae</taxon>
        <taxon>Panagrolaimus</taxon>
    </lineage>
</organism>